<evidence type="ECO:0000256" key="3">
    <source>
        <dbReference type="ARBA" id="ARBA00022833"/>
    </source>
</evidence>
<dbReference type="InterPro" id="IPR027377">
    <property type="entry name" value="ZAR1/RTP1-5-like_Znf-3CxxC"/>
</dbReference>
<name>A0A8H3R1T7_9GLOM</name>
<proteinExistence type="predicted"/>
<evidence type="ECO:0000313" key="5">
    <source>
        <dbReference type="EMBL" id="GES97174.1"/>
    </source>
</evidence>
<reference evidence="5" key="1">
    <citation type="submission" date="2019-10" db="EMBL/GenBank/DDBJ databases">
        <title>Conservation and host-specific expression of non-tandemly repeated heterogenous ribosome RNA gene in arbuscular mycorrhizal fungi.</title>
        <authorList>
            <person name="Maeda T."/>
            <person name="Kobayashi Y."/>
            <person name="Nakagawa T."/>
            <person name="Ezawa T."/>
            <person name="Yamaguchi K."/>
            <person name="Bino T."/>
            <person name="Nishimoto Y."/>
            <person name="Shigenobu S."/>
            <person name="Kawaguchi M."/>
        </authorList>
    </citation>
    <scope>NUCLEOTIDE SEQUENCE</scope>
    <source>
        <strain evidence="5">HR1</strain>
    </source>
</reference>
<dbReference type="AlphaFoldDB" id="A0A8H3R1T7"/>
<protein>
    <recommendedName>
        <fullName evidence="4">3CxxC-type domain-containing protein</fullName>
    </recommendedName>
</protein>
<evidence type="ECO:0000256" key="1">
    <source>
        <dbReference type="ARBA" id="ARBA00022723"/>
    </source>
</evidence>
<dbReference type="Proteomes" id="UP000615446">
    <property type="component" value="Unassembled WGS sequence"/>
</dbReference>
<accession>A0A8H3R1T7</accession>
<dbReference type="OrthoDB" id="2307849at2759"/>
<keyword evidence="1" id="KW-0479">Metal-binding</keyword>
<sequence>MTINTIINQHYEKNIGFYFLICKGKHTLNNEKNNLLQKQVKSKAFKSTKKIYYNFLCICGMGFNSFNEFLVHIENYHQIIDLDFQEIFKEKEGHKQGIRFYWSLKCQCGNKFSSSLCNADLKIRDGNIKISKIYNLRCLKCEQVAKFNENLLLIRFLEERFKQRLIYEHYEKTFRPYKNESHSSKKLEGHIRSLCEKCQMSPTGFCLDIIDVTKN</sequence>
<dbReference type="EMBL" id="BLAL01000257">
    <property type="protein sequence ID" value="GES97174.1"/>
    <property type="molecule type" value="Genomic_DNA"/>
</dbReference>
<comment type="caution">
    <text evidence="5">The sequence shown here is derived from an EMBL/GenBank/DDBJ whole genome shotgun (WGS) entry which is preliminary data.</text>
</comment>
<evidence type="ECO:0000259" key="4">
    <source>
        <dbReference type="Pfam" id="PF13695"/>
    </source>
</evidence>
<dbReference type="Pfam" id="PF13695">
    <property type="entry name" value="Zn_ribbon_3CxxC"/>
    <property type="match status" value="1"/>
</dbReference>
<keyword evidence="3" id="KW-0862">Zinc</keyword>
<gene>
    <name evidence="5" type="ORF">RCL2_002376200</name>
</gene>
<feature type="domain" description="3CxxC-type" evidence="4">
    <location>
        <begin position="100"/>
        <end position="199"/>
    </location>
</feature>
<evidence type="ECO:0000256" key="2">
    <source>
        <dbReference type="ARBA" id="ARBA00022771"/>
    </source>
</evidence>
<keyword evidence="2" id="KW-0863">Zinc-finger</keyword>
<evidence type="ECO:0000313" key="6">
    <source>
        <dbReference type="Proteomes" id="UP000615446"/>
    </source>
</evidence>
<dbReference type="GO" id="GO:0008270">
    <property type="term" value="F:zinc ion binding"/>
    <property type="evidence" value="ECO:0007669"/>
    <property type="project" value="UniProtKB-KW"/>
</dbReference>
<organism evidence="5 6">
    <name type="scientific">Rhizophagus clarus</name>
    <dbReference type="NCBI Taxonomy" id="94130"/>
    <lineage>
        <taxon>Eukaryota</taxon>
        <taxon>Fungi</taxon>
        <taxon>Fungi incertae sedis</taxon>
        <taxon>Mucoromycota</taxon>
        <taxon>Glomeromycotina</taxon>
        <taxon>Glomeromycetes</taxon>
        <taxon>Glomerales</taxon>
        <taxon>Glomeraceae</taxon>
        <taxon>Rhizophagus</taxon>
    </lineage>
</organism>